<evidence type="ECO:0000313" key="8">
    <source>
        <dbReference type="Proteomes" id="UP000295729"/>
    </source>
</evidence>
<dbReference type="SUPFAM" id="SSF56024">
    <property type="entry name" value="Phospholipase D/nuclease"/>
    <property type="match status" value="1"/>
</dbReference>
<keyword evidence="3" id="KW-0378">Hydrolase</keyword>
<dbReference type="Pfam" id="PF13087">
    <property type="entry name" value="AAA_12"/>
    <property type="match status" value="1"/>
</dbReference>
<dbReference type="Pfam" id="PF13086">
    <property type="entry name" value="AAA_11"/>
    <property type="match status" value="1"/>
</dbReference>
<dbReference type="Gene3D" id="3.30.870.10">
    <property type="entry name" value="Endonuclease Chain A"/>
    <property type="match status" value="1"/>
</dbReference>
<dbReference type="RefSeq" id="WP_133560116.1">
    <property type="nucleotide sequence ID" value="NZ_SNZA01000001.1"/>
</dbReference>
<dbReference type="InterPro" id="IPR016834">
    <property type="entry name" value="UCP026306"/>
</dbReference>
<dbReference type="Proteomes" id="UP000295729">
    <property type="component" value="Unassembled WGS sequence"/>
</dbReference>
<keyword evidence="8" id="KW-1185">Reference proteome</keyword>
<dbReference type="GO" id="GO:0005524">
    <property type="term" value="F:ATP binding"/>
    <property type="evidence" value="ECO:0007669"/>
    <property type="project" value="UniProtKB-KW"/>
</dbReference>
<dbReference type="GO" id="GO:0006793">
    <property type="term" value="P:phosphorus metabolic process"/>
    <property type="evidence" value="ECO:0007669"/>
    <property type="project" value="UniProtKB-ARBA"/>
</dbReference>
<feature type="domain" description="PLD phosphodiesterase" evidence="6">
    <location>
        <begin position="1110"/>
        <end position="1137"/>
    </location>
</feature>
<keyword evidence="4" id="KW-0347">Helicase</keyword>
<dbReference type="Gene3D" id="3.40.50.300">
    <property type="entry name" value="P-loop containing nucleotide triphosphate hydrolases"/>
    <property type="match status" value="3"/>
</dbReference>
<organism evidence="7 8">
    <name type="scientific">Marinomonas communis</name>
    <dbReference type="NCBI Taxonomy" id="28254"/>
    <lineage>
        <taxon>Bacteria</taxon>
        <taxon>Pseudomonadati</taxon>
        <taxon>Pseudomonadota</taxon>
        <taxon>Gammaproteobacteria</taxon>
        <taxon>Oceanospirillales</taxon>
        <taxon>Oceanospirillaceae</taxon>
        <taxon>Marinomonas</taxon>
    </lineage>
</organism>
<reference evidence="7 8" key="1">
    <citation type="submission" date="2019-03" db="EMBL/GenBank/DDBJ databases">
        <title>Genomic Encyclopedia of Type Strains, Phase IV (KMG-IV): sequencing the most valuable type-strain genomes for metagenomic binning, comparative biology and taxonomic classification.</title>
        <authorList>
            <person name="Goeker M."/>
        </authorList>
    </citation>
    <scope>NUCLEOTIDE SEQUENCE [LARGE SCALE GENOMIC DNA]</scope>
    <source>
        <strain evidence="7 8">DSM 5604</strain>
    </source>
</reference>
<name>A0A4R6X8T3_9GAMM</name>
<dbReference type="InterPro" id="IPR041677">
    <property type="entry name" value="DNA2/NAM7_AAA_11"/>
</dbReference>
<evidence type="ECO:0000256" key="1">
    <source>
        <dbReference type="ARBA" id="ARBA00007913"/>
    </source>
</evidence>
<dbReference type="OrthoDB" id="9757917at2"/>
<dbReference type="InterPro" id="IPR025202">
    <property type="entry name" value="PLD-like_dom"/>
</dbReference>
<dbReference type="InterPro" id="IPR001736">
    <property type="entry name" value="PLipase_D/transphosphatidylase"/>
</dbReference>
<comment type="caution">
    <text evidence="7">The sequence shown here is derived from an EMBL/GenBank/DDBJ whole genome shotgun (WGS) entry which is preliminary data.</text>
</comment>
<dbReference type="PANTHER" id="PTHR43788">
    <property type="entry name" value="DNA2/NAM7 HELICASE FAMILY MEMBER"/>
    <property type="match status" value="1"/>
</dbReference>
<dbReference type="Pfam" id="PF13091">
    <property type="entry name" value="PLDc_2"/>
    <property type="match status" value="1"/>
</dbReference>
<dbReference type="InterPro" id="IPR027417">
    <property type="entry name" value="P-loop_NTPase"/>
</dbReference>
<evidence type="ECO:0000256" key="3">
    <source>
        <dbReference type="ARBA" id="ARBA00022801"/>
    </source>
</evidence>
<dbReference type="EMBL" id="SNZA01000001">
    <property type="protein sequence ID" value="TDR15506.1"/>
    <property type="molecule type" value="Genomic_DNA"/>
</dbReference>
<dbReference type="SUPFAM" id="SSF52540">
    <property type="entry name" value="P-loop containing nucleoside triphosphate hydrolases"/>
    <property type="match status" value="1"/>
</dbReference>
<comment type="similarity">
    <text evidence="1">Belongs to the DNA2/NAM7 helicase family.</text>
</comment>
<dbReference type="PIRSF" id="PIRSF026306">
    <property type="entry name" value="UCP026306"/>
    <property type="match status" value="1"/>
</dbReference>
<dbReference type="PROSITE" id="PS50035">
    <property type="entry name" value="PLD"/>
    <property type="match status" value="1"/>
</dbReference>
<dbReference type="PANTHER" id="PTHR43788:SF8">
    <property type="entry name" value="DNA-BINDING PROTEIN SMUBP-2"/>
    <property type="match status" value="1"/>
</dbReference>
<proteinExistence type="inferred from homology"/>
<dbReference type="CDD" id="cd18808">
    <property type="entry name" value="SF1_C_Upf1"/>
    <property type="match status" value="1"/>
</dbReference>
<evidence type="ECO:0000256" key="5">
    <source>
        <dbReference type="ARBA" id="ARBA00022840"/>
    </source>
</evidence>
<dbReference type="InterPro" id="IPR041679">
    <property type="entry name" value="DNA2/NAM7-like_C"/>
</dbReference>
<accession>A0A4R6X8T3</accession>
<keyword evidence="2" id="KW-0547">Nucleotide-binding</keyword>
<dbReference type="InterPro" id="IPR047187">
    <property type="entry name" value="SF1_C_Upf1"/>
</dbReference>
<dbReference type="AlphaFoldDB" id="A0A4R6X8T3"/>
<evidence type="ECO:0000313" key="7">
    <source>
        <dbReference type="EMBL" id="TDR15506.1"/>
    </source>
</evidence>
<sequence length="1174" mass="132086">MSTQQDSPSVTQNWLTYWRNSLADAESGKGALNADDLKTLSVVGLETFKAGGLPTHSTQLAELFEDEEADTQLVQVLYRPMMHKVRLQHGKKKSALYPDYVAPLLCRLWVSRSGRFVPAAYPVIPRDLLSPLPEDSFTLLAVADQDTFLTKREPKYWSYDEALTVLEDEDSEFWEDYCAVARELVALCDRSALKEDFEAQESGYLIKVDAQLGASVHIVGLYDWLSQTKDALPLLTQYAHTTPAPRLPCVTSEQSFERRLGHGSTQYPLAPAQRDALGQAMTMNEGEILAVNGPPGTGKTTFVLSLVASYWVEAALAESEPPLIVAASTNNQAVTNVLEAFEKGFEVTDDPFGSRWLSKLTSYGGYFPARSRESEAAKQYQTASFYKEIEHPEAIKQAEADFLANARLAFTDDSLMSVPKVRECLHDALLTTQQSINQTLAAWQTYSHAEDAWFAVADDPEVWLSQQLTELEALHAQESVIKQDLKQWRQFCADESWWLSLFGFLPAVSRKRQLRRELFIEAHISDKGRDIFRASGRDSIEQALKQWLGSHEQTRHAHEDDIARLHELKAQYETAKEAFATNWSDLNTEQLIPCSFDELDGALDITLRFKLFQLTTHYWEARWLEDCTETALHKSLQQQAKTGKEKTGLKAVRPRWRRRMKLTPCVVSTLYALPSHMTYQVFEGDNNFRTEYLAQEIDLLIIDEAGQVAPEVAGASISLAKRAVMIGDVSQIKPVVGVAPSVNLGNLLTNQLIASNEDYEAVINSGHSVVGGSAMHVAQTASRYHYLPKAEPGMYLREHRRCLEPIISFCNDLCYQGLLQPLRSTQAVDSSIPPFAYVHVDGRSERPPSGSRINELEAITIAEWLLNERERLESAHNLPLAKIVGIVSPFKAQAELIKTKCQELGIEVGNQTDQITVGTVHALQGAERPVVLFSTVYSRHSDGPFLDQDLSILNVAVSRAKDSFIVFGDMEVITNAAIGTPRALLANYLLKDDANQLMFRVTQARPDLLKLCPHPKTLNNSEEHDQWLKDVLQHAKKQVVIVSPWLSYTKLKEHGFIEAFSVAMQRGVEVILYTDHRFNTYLDKDENAKKARQFDQDCHELRHQGVIVKVVNKVHSKLVMGDETFLCVGSYNWASASRDGDYKHMETSLAYTNSHLKEEISTQIEYLENKVRQD</sequence>
<gene>
    <name evidence="7" type="ORF">C8D85_0872</name>
</gene>
<evidence type="ECO:0000259" key="6">
    <source>
        <dbReference type="PROSITE" id="PS50035"/>
    </source>
</evidence>
<protein>
    <submittedName>
        <fullName evidence="7">AAA domain-containing protein</fullName>
    </submittedName>
</protein>
<dbReference type="GO" id="GO:0016787">
    <property type="term" value="F:hydrolase activity"/>
    <property type="evidence" value="ECO:0007669"/>
    <property type="project" value="UniProtKB-KW"/>
</dbReference>
<dbReference type="InterPro" id="IPR050534">
    <property type="entry name" value="Coronavir_polyprotein_1ab"/>
</dbReference>
<evidence type="ECO:0000256" key="2">
    <source>
        <dbReference type="ARBA" id="ARBA00022741"/>
    </source>
</evidence>
<keyword evidence="5" id="KW-0067">ATP-binding</keyword>
<evidence type="ECO:0000256" key="4">
    <source>
        <dbReference type="ARBA" id="ARBA00022806"/>
    </source>
</evidence>
<dbReference type="GO" id="GO:0003678">
    <property type="term" value="F:DNA helicase activity"/>
    <property type="evidence" value="ECO:0007669"/>
    <property type="project" value="UniProtKB-ARBA"/>
</dbReference>